<name>A0ABV4U5Y2_9BACT</name>
<protein>
    <submittedName>
        <fullName evidence="8">Response regulator</fullName>
    </submittedName>
</protein>
<dbReference type="Pfam" id="PF00072">
    <property type="entry name" value="Response_reg"/>
    <property type="match status" value="1"/>
</dbReference>
<dbReference type="PROSITE" id="PS50043">
    <property type="entry name" value="HTH_LUXR_2"/>
    <property type="match status" value="1"/>
</dbReference>
<dbReference type="Gene3D" id="3.40.50.2300">
    <property type="match status" value="1"/>
</dbReference>
<dbReference type="SUPFAM" id="SSF52172">
    <property type="entry name" value="CheY-like"/>
    <property type="match status" value="1"/>
</dbReference>
<dbReference type="InterPro" id="IPR011006">
    <property type="entry name" value="CheY-like_superfamily"/>
</dbReference>
<sequence length="226" mass="24495">MKTRLMLVEDHGLVREGLRALLNAQDDMTVVGEAADGREAVRMVKRVKPDVVVMDTNLPRLNGVEATRQITADASVKVLALADASTNRAVGEMFQAGASGLLLKSASFDELLQAIKRIASGETYLGGAVAEIVVQHYIRGNGHNHGEGNGQTNGHTALTPREREVLQLLAEGHAPREVAGLLAISIKTVDTHRHQIMKKCRFRGLADLTRYALREGLTTLHVEPQA</sequence>
<evidence type="ECO:0000313" key="8">
    <source>
        <dbReference type="EMBL" id="MFA9478214.1"/>
    </source>
</evidence>
<evidence type="ECO:0000259" key="6">
    <source>
        <dbReference type="PROSITE" id="PS50043"/>
    </source>
</evidence>
<reference evidence="8 9" key="1">
    <citation type="submission" date="2024-08" db="EMBL/GenBank/DDBJ databases">
        <title>Whole-genome sequencing of halo(alkali)philic microorganisms from hypersaline lakes.</title>
        <authorList>
            <person name="Sorokin D.Y."/>
            <person name="Merkel A.Y."/>
            <person name="Messina E."/>
            <person name="Yakimov M."/>
        </authorList>
    </citation>
    <scope>NUCLEOTIDE SEQUENCE [LARGE SCALE GENOMIC DNA]</scope>
    <source>
        <strain evidence="8 9">AB-hyl4</strain>
    </source>
</reference>
<proteinExistence type="predicted"/>
<keyword evidence="1 5" id="KW-0597">Phosphoprotein</keyword>
<keyword evidence="4" id="KW-0804">Transcription</keyword>
<feature type="domain" description="HTH luxR-type" evidence="6">
    <location>
        <begin position="151"/>
        <end position="216"/>
    </location>
</feature>
<dbReference type="Proteomes" id="UP001575105">
    <property type="component" value="Unassembled WGS sequence"/>
</dbReference>
<evidence type="ECO:0000256" key="5">
    <source>
        <dbReference type="PROSITE-ProRule" id="PRU00169"/>
    </source>
</evidence>
<organism evidence="8 9">
    <name type="scientific">Natronomicrosphaera hydrolytica</name>
    <dbReference type="NCBI Taxonomy" id="3242702"/>
    <lineage>
        <taxon>Bacteria</taxon>
        <taxon>Pseudomonadati</taxon>
        <taxon>Planctomycetota</taxon>
        <taxon>Phycisphaerae</taxon>
        <taxon>Phycisphaerales</taxon>
        <taxon>Phycisphaeraceae</taxon>
        <taxon>Natronomicrosphaera</taxon>
    </lineage>
</organism>
<dbReference type="CDD" id="cd06170">
    <property type="entry name" value="LuxR_C_like"/>
    <property type="match status" value="1"/>
</dbReference>
<evidence type="ECO:0000313" key="9">
    <source>
        <dbReference type="Proteomes" id="UP001575105"/>
    </source>
</evidence>
<dbReference type="InterPro" id="IPR001789">
    <property type="entry name" value="Sig_transdc_resp-reg_receiver"/>
</dbReference>
<dbReference type="InterPro" id="IPR058245">
    <property type="entry name" value="NreC/VraR/RcsB-like_REC"/>
</dbReference>
<evidence type="ECO:0000256" key="3">
    <source>
        <dbReference type="ARBA" id="ARBA00023125"/>
    </source>
</evidence>
<keyword evidence="3" id="KW-0238">DNA-binding</keyword>
<dbReference type="PRINTS" id="PR00038">
    <property type="entry name" value="HTHLUXR"/>
</dbReference>
<gene>
    <name evidence="8" type="ORF">ACERK3_07880</name>
</gene>
<accession>A0ABV4U5Y2</accession>
<dbReference type="PROSITE" id="PS50110">
    <property type="entry name" value="RESPONSE_REGULATORY"/>
    <property type="match status" value="1"/>
</dbReference>
<evidence type="ECO:0000259" key="7">
    <source>
        <dbReference type="PROSITE" id="PS50110"/>
    </source>
</evidence>
<keyword evidence="9" id="KW-1185">Reference proteome</keyword>
<feature type="domain" description="Response regulatory" evidence="7">
    <location>
        <begin position="4"/>
        <end position="119"/>
    </location>
</feature>
<dbReference type="RefSeq" id="WP_425345138.1">
    <property type="nucleotide sequence ID" value="NZ_JBGUBD010000004.1"/>
</dbReference>
<evidence type="ECO:0000256" key="1">
    <source>
        <dbReference type="ARBA" id="ARBA00022553"/>
    </source>
</evidence>
<dbReference type="InterPro" id="IPR000792">
    <property type="entry name" value="Tscrpt_reg_LuxR_C"/>
</dbReference>
<evidence type="ECO:0000256" key="2">
    <source>
        <dbReference type="ARBA" id="ARBA00023015"/>
    </source>
</evidence>
<dbReference type="SMART" id="SM00448">
    <property type="entry name" value="REC"/>
    <property type="match status" value="1"/>
</dbReference>
<dbReference type="SUPFAM" id="SSF46894">
    <property type="entry name" value="C-terminal effector domain of the bipartite response regulators"/>
    <property type="match status" value="1"/>
</dbReference>
<dbReference type="CDD" id="cd17535">
    <property type="entry name" value="REC_NarL-like"/>
    <property type="match status" value="1"/>
</dbReference>
<evidence type="ECO:0000256" key="4">
    <source>
        <dbReference type="ARBA" id="ARBA00023163"/>
    </source>
</evidence>
<feature type="modified residue" description="4-aspartylphosphate" evidence="5">
    <location>
        <position position="55"/>
    </location>
</feature>
<dbReference type="Pfam" id="PF00196">
    <property type="entry name" value="GerE"/>
    <property type="match status" value="1"/>
</dbReference>
<dbReference type="PANTHER" id="PTHR43214:SF41">
    <property type="entry name" value="NITRATE_NITRITE RESPONSE REGULATOR PROTEIN NARP"/>
    <property type="match status" value="1"/>
</dbReference>
<keyword evidence="2" id="KW-0805">Transcription regulation</keyword>
<comment type="caution">
    <text evidence="8">The sequence shown here is derived from an EMBL/GenBank/DDBJ whole genome shotgun (WGS) entry which is preliminary data.</text>
</comment>
<dbReference type="EMBL" id="JBGUBD010000004">
    <property type="protein sequence ID" value="MFA9478214.1"/>
    <property type="molecule type" value="Genomic_DNA"/>
</dbReference>
<dbReference type="PANTHER" id="PTHR43214">
    <property type="entry name" value="TWO-COMPONENT RESPONSE REGULATOR"/>
    <property type="match status" value="1"/>
</dbReference>
<dbReference type="InterPro" id="IPR016032">
    <property type="entry name" value="Sig_transdc_resp-reg_C-effctor"/>
</dbReference>
<dbReference type="SMART" id="SM00421">
    <property type="entry name" value="HTH_LUXR"/>
    <property type="match status" value="1"/>
</dbReference>
<dbReference type="InterPro" id="IPR039420">
    <property type="entry name" value="WalR-like"/>
</dbReference>